<evidence type="ECO:0000313" key="3">
    <source>
        <dbReference type="EMBL" id="TKA28276.1"/>
    </source>
</evidence>
<organism evidence="3 4">
    <name type="scientific">Friedmanniomyces endolithicus</name>
    <dbReference type="NCBI Taxonomy" id="329885"/>
    <lineage>
        <taxon>Eukaryota</taxon>
        <taxon>Fungi</taxon>
        <taxon>Dikarya</taxon>
        <taxon>Ascomycota</taxon>
        <taxon>Pezizomycotina</taxon>
        <taxon>Dothideomycetes</taxon>
        <taxon>Dothideomycetidae</taxon>
        <taxon>Mycosphaerellales</taxon>
        <taxon>Teratosphaeriaceae</taxon>
        <taxon>Friedmanniomyces</taxon>
    </lineage>
</organism>
<dbReference type="Proteomes" id="UP001175353">
    <property type="component" value="Unassembled WGS sequence"/>
</dbReference>
<dbReference type="STRING" id="329885.A0A4U0U1N0"/>
<proteinExistence type="predicted"/>
<reference evidence="3 4" key="1">
    <citation type="submission" date="2017-03" db="EMBL/GenBank/DDBJ databases">
        <title>Genomes of endolithic fungi from Antarctica.</title>
        <authorList>
            <person name="Coleine C."/>
            <person name="Masonjones S."/>
            <person name="Stajich J.E."/>
        </authorList>
    </citation>
    <scope>NUCLEOTIDE SEQUENCE [LARGE SCALE GENOMIC DNA]</scope>
    <source>
        <strain evidence="3 4">CCFEE 5311</strain>
    </source>
</reference>
<dbReference type="OrthoDB" id="2219495at2759"/>
<evidence type="ECO:0000256" key="1">
    <source>
        <dbReference type="SAM" id="MobiDB-lite"/>
    </source>
</evidence>
<dbReference type="EMBL" id="JAUJLE010000638">
    <property type="protein sequence ID" value="KAK0952104.1"/>
    <property type="molecule type" value="Genomic_DNA"/>
</dbReference>
<sequence length="204" mass="22942">MPIVCYGLRGEVIPPLEEKKTFTYRNFETIFTNTVTTKSGRKITVPRSLESEDQTNVADNLRRETEAIIPSQAVPRFAAGNKQAHHRRICWDALTHTEDRLTCRHPHPKLSNLYVALGGIFHGYKQIFSSPPTAAFAVMHKFLPNAGKYMVNVLTGASNGAEKDQAWSRKRETQWRGKGSESQLWRELKSLDNDGGALHPAAKL</sequence>
<reference evidence="2" key="2">
    <citation type="submission" date="2023-06" db="EMBL/GenBank/DDBJ databases">
        <title>Black Yeasts Isolated from many extreme environments.</title>
        <authorList>
            <person name="Coleine C."/>
            <person name="Stajich J.E."/>
            <person name="Selbmann L."/>
        </authorList>
    </citation>
    <scope>NUCLEOTIDE SEQUENCE</scope>
    <source>
        <strain evidence="2">CCFEE 5200</strain>
    </source>
</reference>
<dbReference type="Gene3D" id="3.50.50.60">
    <property type="entry name" value="FAD/NAD(P)-binding domain"/>
    <property type="match status" value="1"/>
</dbReference>
<comment type="caution">
    <text evidence="3">The sequence shown here is derived from an EMBL/GenBank/DDBJ whole genome shotgun (WGS) entry which is preliminary data.</text>
</comment>
<evidence type="ECO:0000313" key="5">
    <source>
        <dbReference type="Proteomes" id="UP001175353"/>
    </source>
</evidence>
<dbReference type="AlphaFoldDB" id="A0A4U0U1N0"/>
<dbReference type="InterPro" id="IPR036188">
    <property type="entry name" value="FAD/NAD-bd_sf"/>
</dbReference>
<evidence type="ECO:0000313" key="4">
    <source>
        <dbReference type="Proteomes" id="UP000310066"/>
    </source>
</evidence>
<name>A0A4U0U1N0_9PEZI</name>
<dbReference type="Proteomes" id="UP000310066">
    <property type="component" value="Unassembled WGS sequence"/>
</dbReference>
<evidence type="ECO:0000313" key="2">
    <source>
        <dbReference type="EMBL" id="KAK0952104.1"/>
    </source>
</evidence>
<dbReference type="EMBL" id="NAJP01000119">
    <property type="protein sequence ID" value="TKA28276.1"/>
    <property type="molecule type" value="Genomic_DNA"/>
</dbReference>
<protein>
    <submittedName>
        <fullName evidence="3">Uncharacterized protein</fullName>
    </submittedName>
</protein>
<keyword evidence="5" id="KW-1185">Reference proteome</keyword>
<accession>A0A4U0U1N0</accession>
<gene>
    <name evidence="3" type="ORF">B0A54_17127</name>
    <name evidence="2" type="ORF">LTR91_024594</name>
</gene>
<feature type="region of interest" description="Disordered" evidence="1">
    <location>
        <begin position="160"/>
        <end position="181"/>
    </location>
</feature>
<feature type="compositionally biased region" description="Basic and acidic residues" evidence="1">
    <location>
        <begin position="161"/>
        <end position="181"/>
    </location>
</feature>